<reference evidence="1" key="1">
    <citation type="journal article" date="2014" name="Int. J. Syst. Evol. Microbiol.">
        <title>Complete genome sequence of Corynebacterium casei LMG S-19264T (=DSM 44701T), isolated from a smear-ripened cheese.</title>
        <authorList>
            <consortium name="US DOE Joint Genome Institute (JGI-PGF)"/>
            <person name="Walter F."/>
            <person name="Albersmeier A."/>
            <person name="Kalinowski J."/>
            <person name="Ruckert C."/>
        </authorList>
    </citation>
    <scope>NUCLEOTIDE SEQUENCE</scope>
    <source>
        <strain evidence="1">JCM 31311</strain>
    </source>
</reference>
<proteinExistence type="predicted"/>
<name>A0A918FIA8_9DEIO</name>
<accession>A0A918FIA8</accession>
<dbReference type="EMBL" id="BMQL01000097">
    <property type="protein sequence ID" value="GGR39624.1"/>
    <property type="molecule type" value="Genomic_DNA"/>
</dbReference>
<evidence type="ECO:0000313" key="1">
    <source>
        <dbReference type="EMBL" id="GGR39624.1"/>
    </source>
</evidence>
<sequence>MQKKLQHGTGIINGPPSPAFLTPDVDADLVQEPPGTPTGFLVSQFFSQERRELDVPLAERLVADLKAALLKQFLDVTLAQTEAVIQPESVLDDAQRKAVAVRLAVRQGLPAYRA</sequence>
<comment type="caution">
    <text evidence="1">The sequence shown here is derived from an EMBL/GenBank/DDBJ whole genome shotgun (WGS) entry which is preliminary data.</text>
</comment>
<protein>
    <submittedName>
        <fullName evidence="1">Uncharacterized protein</fullName>
    </submittedName>
</protein>
<reference evidence="1" key="2">
    <citation type="submission" date="2020-09" db="EMBL/GenBank/DDBJ databases">
        <authorList>
            <person name="Sun Q."/>
            <person name="Ohkuma M."/>
        </authorList>
    </citation>
    <scope>NUCLEOTIDE SEQUENCE</scope>
    <source>
        <strain evidence="1">JCM 31311</strain>
    </source>
</reference>
<keyword evidence="2" id="KW-1185">Reference proteome</keyword>
<dbReference type="Proteomes" id="UP000603865">
    <property type="component" value="Unassembled WGS sequence"/>
</dbReference>
<evidence type="ECO:0000313" key="2">
    <source>
        <dbReference type="Proteomes" id="UP000603865"/>
    </source>
</evidence>
<organism evidence="1 2">
    <name type="scientific">Deinococcus ruber</name>
    <dbReference type="NCBI Taxonomy" id="1848197"/>
    <lineage>
        <taxon>Bacteria</taxon>
        <taxon>Thermotogati</taxon>
        <taxon>Deinococcota</taxon>
        <taxon>Deinococci</taxon>
        <taxon>Deinococcales</taxon>
        <taxon>Deinococcaceae</taxon>
        <taxon>Deinococcus</taxon>
    </lineage>
</organism>
<dbReference type="AlphaFoldDB" id="A0A918FIA8"/>
<gene>
    <name evidence="1" type="ORF">GCM10008957_55510</name>
</gene>